<evidence type="ECO:0000256" key="1">
    <source>
        <dbReference type="ARBA" id="ARBA00004141"/>
    </source>
</evidence>
<gene>
    <name evidence="5" type="ORF">NP493_350g01043</name>
</gene>
<dbReference type="Gene3D" id="1.20.1250.20">
    <property type="entry name" value="MFS general substrate transporter like domains"/>
    <property type="match status" value="1"/>
</dbReference>
<dbReference type="Proteomes" id="UP001209878">
    <property type="component" value="Unassembled WGS sequence"/>
</dbReference>
<dbReference type="InterPro" id="IPR020846">
    <property type="entry name" value="MFS_dom"/>
</dbReference>
<feature type="domain" description="Major facilitator superfamily (MFS) profile" evidence="4">
    <location>
        <begin position="162"/>
        <end position="376"/>
    </location>
</feature>
<dbReference type="CDD" id="cd17352">
    <property type="entry name" value="MFS_MCT_SLC16"/>
    <property type="match status" value="1"/>
</dbReference>
<dbReference type="AlphaFoldDB" id="A0AAD9L4L7"/>
<organism evidence="5 6">
    <name type="scientific">Ridgeia piscesae</name>
    <name type="common">Tubeworm</name>
    <dbReference type="NCBI Taxonomy" id="27915"/>
    <lineage>
        <taxon>Eukaryota</taxon>
        <taxon>Metazoa</taxon>
        <taxon>Spiralia</taxon>
        <taxon>Lophotrochozoa</taxon>
        <taxon>Annelida</taxon>
        <taxon>Polychaeta</taxon>
        <taxon>Sedentaria</taxon>
        <taxon>Canalipalpata</taxon>
        <taxon>Sabellida</taxon>
        <taxon>Siboglinidae</taxon>
        <taxon>Ridgeia</taxon>
    </lineage>
</organism>
<accession>A0AAD9L4L7</accession>
<feature type="transmembrane region" description="Helical" evidence="3">
    <location>
        <begin position="230"/>
        <end position="249"/>
    </location>
</feature>
<feature type="region of interest" description="Disordered" evidence="2">
    <location>
        <begin position="15"/>
        <end position="150"/>
    </location>
</feature>
<dbReference type="SUPFAM" id="SSF103473">
    <property type="entry name" value="MFS general substrate transporter"/>
    <property type="match status" value="1"/>
</dbReference>
<feature type="transmembrane region" description="Helical" evidence="3">
    <location>
        <begin position="320"/>
        <end position="338"/>
    </location>
</feature>
<evidence type="ECO:0000313" key="5">
    <source>
        <dbReference type="EMBL" id="KAK2182535.1"/>
    </source>
</evidence>
<dbReference type="GO" id="GO:0008028">
    <property type="term" value="F:monocarboxylic acid transmembrane transporter activity"/>
    <property type="evidence" value="ECO:0007669"/>
    <property type="project" value="TreeGrafter"/>
</dbReference>
<dbReference type="InterPro" id="IPR036259">
    <property type="entry name" value="MFS_trans_sf"/>
</dbReference>
<keyword evidence="3" id="KW-1133">Transmembrane helix</keyword>
<name>A0AAD9L4L7_RIDPI</name>
<keyword evidence="6" id="KW-1185">Reference proteome</keyword>
<dbReference type="GO" id="GO:0016020">
    <property type="term" value="C:membrane"/>
    <property type="evidence" value="ECO:0007669"/>
    <property type="project" value="UniProtKB-SubCell"/>
</dbReference>
<comment type="caution">
    <text evidence="5">The sequence shown here is derived from an EMBL/GenBank/DDBJ whole genome shotgun (WGS) entry which is preliminary data.</text>
</comment>
<evidence type="ECO:0000256" key="3">
    <source>
        <dbReference type="SAM" id="Phobius"/>
    </source>
</evidence>
<dbReference type="InterPro" id="IPR050327">
    <property type="entry name" value="Proton-linked_MCT"/>
</dbReference>
<reference evidence="5" key="1">
    <citation type="journal article" date="2023" name="Mol. Biol. Evol.">
        <title>Third-Generation Sequencing Reveals the Adaptive Role of the Epigenome in Three Deep-Sea Polychaetes.</title>
        <authorList>
            <person name="Perez M."/>
            <person name="Aroh O."/>
            <person name="Sun Y."/>
            <person name="Lan Y."/>
            <person name="Juniper S.K."/>
            <person name="Young C.R."/>
            <person name="Angers B."/>
            <person name="Qian P.Y."/>
        </authorList>
    </citation>
    <scope>NUCLEOTIDE SEQUENCE</scope>
    <source>
        <strain evidence="5">R07B-5</strain>
    </source>
</reference>
<sequence>MICSLLAVTHPLTHSLTHHPTTHHPTTQPPTHPLTQPPNHPTTQPPTHSLTHSHSHSHSLTHSLTHTLTHSLPHSPTYSLTHSPTHPLTHSLTPSLSHSLTHSPTHPLTHSLTHSLTPLTHSLTHSLHLPGTRDPESPHAATVQSTSGSENELQALLPDGGYGWVVVAASFVCNLLVDGMGYSVGILNEEFMQTYGESRAKTALVGSLQTGYGFVGPLVAALANKYTCRVVTVAGGLVCCLAFFLAAFATSVNMLICTAGLMAGVGFGMMYLPAIVIVGFYFDRRRSLATGISVCGSGIGGFVVPPLLEHLIRNYGWKHASLGIAATMLLGSVAGLFFKPRKICVKKRTRQSTLKSRFLRRLRLLGKLNETPQHCR</sequence>
<proteinExistence type="predicted"/>
<evidence type="ECO:0000256" key="2">
    <source>
        <dbReference type="SAM" id="MobiDB-lite"/>
    </source>
</evidence>
<dbReference type="Pfam" id="PF07690">
    <property type="entry name" value="MFS_1"/>
    <property type="match status" value="1"/>
</dbReference>
<dbReference type="PANTHER" id="PTHR11360">
    <property type="entry name" value="MONOCARBOXYLATE TRANSPORTER"/>
    <property type="match status" value="1"/>
</dbReference>
<evidence type="ECO:0000259" key="4">
    <source>
        <dbReference type="PROSITE" id="PS50850"/>
    </source>
</evidence>
<feature type="transmembrane region" description="Helical" evidence="3">
    <location>
        <begin position="288"/>
        <end position="308"/>
    </location>
</feature>
<feature type="transmembrane region" description="Helical" evidence="3">
    <location>
        <begin position="261"/>
        <end position="281"/>
    </location>
</feature>
<dbReference type="PANTHER" id="PTHR11360:SF284">
    <property type="entry name" value="EG:103B4.3 PROTEIN-RELATED"/>
    <property type="match status" value="1"/>
</dbReference>
<comment type="subcellular location">
    <subcellularLocation>
        <location evidence="1">Membrane</location>
        <topology evidence="1">Multi-pass membrane protein</topology>
    </subcellularLocation>
</comment>
<dbReference type="PROSITE" id="PS50850">
    <property type="entry name" value="MFS"/>
    <property type="match status" value="1"/>
</dbReference>
<feature type="compositionally biased region" description="Low complexity" evidence="2">
    <location>
        <begin position="60"/>
        <end position="130"/>
    </location>
</feature>
<feature type="transmembrane region" description="Helical" evidence="3">
    <location>
        <begin position="162"/>
        <end position="182"/>
    </location>
</feature>
<feature type="compositionally biased region" description="Pro residues" evidence="2">
    <location>
        <begin position="27"/>
        <end position="44"/>
    </location>
</feature>
<dbReference type="InterPro" id="IPR011701">
    <property type="entry name" value="MFS"/>
</dbReference>
<dbReference type="EMBL" id="JAODUO010000350">
    <property type="protein sequence ID" value="KAK2182535.1"/>
    <property type="molecule type" value="Genomic_DNA"/>
</dbReference>
<keyword evidence="3" id="KW-0472">Membrane</keyword>
<feature type="transmembrane region" description="Helical" evidence="3">
    <location>
        <begin position="202"/>
        <end position="223"/>
    </location>
</feature>
<keyword evidence="3" id="KW-0812">Transmembrane</keyword>
<protein>
    <recommendedName>
        <fullName evidence="4">Major facilitator superfamily (MFS) profile domain-containing protein</fullName>
    </recommendedName>
</protein>
<evidence type="ECO:0000313" key="6">
    <source>
        <dbReference type="Proteomes" id="UP001209878"/>
    </source>
</evidence>